<dbReference type="AlphaFoldDB" id="A0A5B9DZ95"/>
<dbReference type="Proteomes" id="UP000321807">
    <property type="component" value="Chromosome"/>
</dbReference>
<proteinExistence type="predicted"/>
<evidence type="ECO:0000313" key="2">
    <source>
        <dbReference type="Proteomes" id="UP000321807"/>
    </source>
</evidence>
<accession>A0A5B9DZ95</accession>
<gene>
    <name evidence="1" type="ORF">CS053_08540</name>
</gene>
<dbReference type="KEGG" id="rgl:CS053_08540"/>
<evidence type="ECO:0000313" key="1">
    <source>
        <dbReference type="EMBL" id="QEE24544.1"/>
    </source>
</evidence>
<sequence length="116" mass="13149">MNSNEFRKELVKIMPGYDWTVHKTKSNGYMEATGIQSSGFNRLSTLRVSRRERDGKIAYEAKSAGFGLRAKWLHTNADGTLARALRGLQNHYETQANSYRAHAEYLKEGRCLPPNG</sequence>
<protein>
    <submittedName>
        <fullName evidence="1">Uncharacterized protein</fullName>
    </submittedName>
</protein>
<dbReference type="EMBL" id="CP042807">
    <property type="protein sequence ID" value="QEE24544.1"/>
    <property type="molecule type" value="Genomic_DNA"/>
</dbReference>
<dbReference type="RefSeq" id="WP_147627136.1">
    <property type="nucleotide sequence ID" value="NZ_CP042807.1"/>
</dbReference>
<name>A0A5B9DZ95_9GAMM</name>
<reference evidence="1 2" key="1">
    <citation type="submission" date="2019-08" db="EMBL/GenBank/DDBJ databases">
        <title>Complete genome sequence of Rhodanobacter glycinis strain T01E-68 isolated from tomato root.</title>
        <authorList>
            <person name="Weon H.-Y."/>
            <person name="Lee S.A."/>
        </authorList>
    </citation>
    <scope>NUCLEOTIDE SEQUENCE [LARGE SCALE GENOMIC DNA]</scope>
    <source>
        <strain evidence="1 2">T01E-68</strain>
    </source>
</reference>
<organism evidence="1 2">
    <name type="scientific">Rhodanobacter glycinis</name>
    <dbReference type="NCBI Taxonomy" id="582702"/>
    <lineage>
        <taxon>Bacteria</taxon>
        <taxon>Pseudomonadati</taxon>
        <taxon>Pseudomonadota</taxon>
        <taxon>Gammaproteobacteria</taxon>
        <taxon>Lysobacterales</taxon>
        <taxon>Rhodanobacteraceae</taxon>
        <taxon>Rhodanobacter</taxon>
    </lineage>
</organism>